<evidence type="ECO:0000313" key="3">
    <source>
        <dbReference type="Proteomes" id="UP000005824"/>
    </source>
</evidence>
<dbReference type="Pfam" id="PF03781">
    <property type="entry name" value="FGE-sulfatase"/>
    <property type="match status" value="1"/>
</dbReference>
<sequence>MAAVVLAMGAMLILHKREPHKDRPPASSAWLLGPVTKEKPFVNSLGMKFVPVPIQGGPSDGQLVLFSVWDTRVEDYEAYHQEIKTPWMKPDFQQGPTHPAVNVSWTNATLFCQWLTLRELAAHRLTTGWCYRLPSDHEWSCAVGIGEREDAAKLPMEKDRKLTDAFPWGTQWPPPARAGNFAGEELQPVKAAGKYAWIKNPLVGYRDNFVETAPVGSFLANRFGLFDLGGNVVEWCGDFADERRSARVLRGASWHTSERGDLLSSRRYSTQPISIYDSTSFRCVIASSER</sequence>
<dbReference type="InterPro" id="IPR005532">
    <property type="entry name" value="SUMF_dom"/>
</dbReference>
<dbReference type="PANTHER" id="PTHR23150:SF19">
    <property type="entry name" value="FORMYLGLYCINE-GENERATING ENZYME"/>
    <property type="match status" value="1"/>
</dbReference>
<accession>B4D2I6</accession>
<name>B4D2I6_9BACT</name>
<dbReference type="eggNOG" id="COG1262">
    <property type="taxonomic scope" value="Bacteria"/>
</dbReference>
<dbReference type="SUPFAM" id="SSF56436">
    <property type="entry name" value="C-type lectin-like"/>
    <property type="match status" value="1"/>
</dbReference>
<dbReference type="EMBL" id="ABVL01000008">
    <property type="protein sequence ID" value="EDY19426.1"/>
    <property type="molecule type" value="Genomic_DNA"/>
</dbReference>
<dbReference type="AlphaFoldDB" id="B4D2I6"/>
<dbReference type="Gene3D" id="3.90.1580.10">
    <property type="entry name" value="paralog of FGE (formylglycine-generating enzyme)"/>
    <property type="match status" value="1"/>
</dbReference>
<dbReference type="InterPro" id="IPR042095">
    <property type="entry name" value="SUMF_sf"/>
</dbReference>
<dbReference type="PANTHER" id="PTHR23150">
    <property type="entry name" value="SULFATASE MODIFYING FACTOR 1, 2"/>
    <property type="match status" value="1"/>
</dbReference>
<dbReference type="InParanoid" id="B4D2I6"/>
<comment type="caution">
    <text evidence="2">The sequence shown here is derived from an EMBL/GenBank/DDBJ whole genome shotgun (WGS) entry which is preliminary data.</text>
</comment>
<dbReference type="STRING" id="497964.CfE428DRAFT_3111"/>
<evidence type="ECO:0000313" key="2">
    <source>
        <dbReference type="EMBL" id="EDY19426.1"/>
    </source>
</evidence>
<protein>
    <recommendedName>
        <fullName evidence="1">Sulfatase-modifying factor enzyme-like domain-containing protein</fullName>
    </recommendedName>
</protein>
<proteinExistence type="predicted"/>
<dbReference type="InterPro" id="IPR016187">
    <property type="entry name" value="CTDL_fold"/>
</dbReference>
<dbReference type="RefSeq" id="WP_006980436.1">
    <property type="nucleotide sequence ID" value="NZ_ABVL01000008.1"/>
</dbReference>
<gene>
    <name evidence="2" type="ORF">CfE428DRAFT_3111</name>
</gene>
<dbReference type="InterPro" id="IPR051043">
    <property type="entry name" value="Sulfatase_Mod_Factor_Kinase"/>
</dbReference>
<feature type="domain" description="Sulfatase-modifying factor enzyme-like" evidence="1">
    <location>
        <begin position="81"/>
        <end position="284"/>
    </location>
</feature>
<reference evidence="2 3" key="1">
    <citation type="journal article" date="2011" name="J. Bacteriol.">
        <title>Genome sequence of Chthoniobacter flavus Ellin428, an aerobic heterotrophic soil bacterium.</title>
        <authorList>
            <person name="Kant R."/>
            <person name="van Passel M.W."/>
            <person name="Palva A."/>
            <person name="Lucas S."/>
            <person name="Lapidus A."/>
            <person name="Glavina Del Rio T."/>
            <person name="Dalin E."/>
            <person name="Tice H."/>
            <person name="Bruce D."/>
            <person name="Goodwin L."/>
            <person name="Pitluck S."/>
            <person name="Larimer F.W."/>
            <person name="Land M.L."/>
            <person name="Hauser L."/>
            <person name="Sangwan P."/>
            <person name="de Vos W.M."/>
            <person name="Janssen P.H."/>
            <person name="Smidt H."/>
        </authorList>
    </citation>
    <scope>NUCLEOTIDE SEQUENCE [LARGE SCALE GENOMIC DNA]</scope>
    <source>
        <strain evidence="2 3">Ellin428</strain>
    </source>
</reference>
<evidence type="ECO:0000259" key="1">
    <source>
        <dbReference type="Pfam" id="PF03781"/>
    </source>
</evidence>
<keyword evidence="3" id="KW-1185">Reference proteome</keyword>
<dbReference type="GO" id="GO:0120147">
    <property type="term" value="F:formylglycine-generating oxidase activity"/>
    <property type="evidence" value="ECO:0007669"/>
    <property type="project" value="TreeGrafter"/>
</dbReference>
<dbReference type="Proteomes" id="UP000005824">
    <property type="component" value="Unassembled WGS sequence"/>
</dbReference>
<organism evidence="2 3">
    <name type="scientific">Chthoniobacter flavus Ellin428</name>
    <dbReference type="NCBI Taxonomy" id="497964"/>
    <lineage>
        <taxon>Bacteria</taxon>
        <taxon>Pseudomonadati</taxon>
        <taxon>Verrucomicrobiota</taxon>
        <taxon>Spartobacteria</taxon>
        <taxon>Chthoniobacterales</taxon>
        <taxon>Chthoniobacteraceae</taxon>
        <taxon>Chthoniobacter</taxon>
    </lineage>
</organism>